<reference evidence="3" key="1">
    <citation type="submission" date="2013-09" db="EMBL/GenBank/DDBJ databases">
        <title>Corchorus olitorius genome sequencing.</title>
        <authorList>
            <person name="Alam M."/>
            <person name="Haque M.S."/>
            <person name="Islam M.S."/>
            <person name="Emdad E.M."/>
            <person name="Islam M.M."/>
            <person name="Ahmed B."/>
            <person name="Halim A."/>
            <person name="Hossen Q.M.M."/>
            <person name="Hossain M.Z."/>
            <person name="Ahmed R."/>
            <person name="Khan M.M."/>
            <person name="Islam R."/>
            <person name="Rashid M.M."/>
            <person name="Khan S.A."/>
            <person name="Rahman M.S."/>
            <person name="Alam M."/>
            <person name="Yahiya A.S."/>
            <person name="Khan M.S."/>
            <person name="Azam M.S."/>
            <person name="Haque T."/>
            <person name="Lashkar M.Z.H."/>
            <person name="Akhand A.I."/>
            <person name="Morshed G."/>
            <person name="Roy S."/>
            <person name="Uddin K.S."/>
            <person name="Rabeya T."/>
            <person name="Hossain A.S."/>
            <person name="Chowdhury A."/>
            <person name="Snigdha A.R."/>
            <person name="Mortoza M.S."/>
            <person name="Matin S.A."/>
            <person name="Hoque S.M.E."/>
            <person name="Islam M.K."/>
            <person name="Roy D.K."/>
            <person name="Haider R."/>
            <person name="Moosa M.M."/>
            <person name="Elias S.M."/>
            <person name="Hasan A.M."/>
            <person name="Jahan S."/>
            <person name="Shafiuddin M."/>
            <person name="Mahmood N."/>
            <person name="Shommy N.S."/>
        </authorList>
    </citation>
    <scope>NUCLEOTIDE SEQUENCE [LARGE SCALE GENOMIC DNA]</scope>
    <source>
        <strain evidence="3">cv. O-4</strain>
    </source>
</reference>
<comment type="caution">
    <text evidence="2">The sequence shown here is derived from an EMBL/GenBank/DDBJ whole genome shotgun (WGS) entry which is preliminary data.</text>
</comment>
<sequence length="138" mass="15472">MTLPKTQPLPNLRAFEPQYSMEDPNEKPKNLKSLNAMLLKETVEKRQQIESLVHANEALKAELSKRKGLDGDEGEKVVSLELQNGLLGVYMDSQMKEMGVERERAIGVWKSKVNGLMGSLENEREMWRGGSLSCSLPG</sequence>
<accession>A0A1R3IG77</accession>
<dbReference type="AlphaFoldDB" id="A0A1R3IG77"/>
<evidence type="ECO:0000256" key="1">
    <source>
        <dbReference type="SAM" id="MobiDB-lite"/>
    </source>
</evidence>
<keyword evidence="2" id="KW-0436">Ligase</keyword>
<protein>
    <submittedName>
        <fullName evidence="2">Ubiquitin-protein ligase BRE1A</fullName>
    </submittedName>
</protein>
<dbReference type="GO" id="GO:0016874">
    <property type="term" value="F:ligase activity"/>
    <property type="evidence" value="ECO:0007669"/>
    <property type="project" value="UniProtKB-KW"/>
</dbReference>
<feature type="region of interest" description="Disordered" evidence="1">
    <location>
        <begin position="1"/>
        <end position="29"/>
    </location>
</feature>
<dbReference type="STRING" id="93759.A0A1R3IG77"/>
<gene>
    <name evidence="2" type="ORF">COLO4_23513</name>
</gene>
<evidence type="ECO:0000313" key="2">
    <source>
        <dbReference type="EMBL" id="OMO81573.1"/>
    </source>
</evidence>
<proteinExistence type="predicted"/>
<dbReference type="Proteomes" id="UP000187203">
    <property type="component" value="Unassembled WGS sequence"/>
</dbReference>
<evidence type="ECO:0000313" key="3">
    <source>
        <dbReference type="Proteomes" id="UP000187203"/>
    </source>
</evidence>
<name>A0A1R3IG77_9ROSI</name>
<organism evidence="2 3">
    <name type="scientific">Corchorus olitorius</name>
    <dbReference type="NCBI Taxonomy" id="93759"/>
    <lineage>
        <taxon>Eukaryota</taxon>
        <taxon>Viridiplantae</taxon>
        <taxon>Streptophyta</taxon>
        <taxon>Embryophyta</taxon>
        <taxon>Tracheophyta</taxon>
        <taxon>Spermatophyta</taxon>
        <taxon>Magnoliopsida</taxon>
        <taxon>eudicotyledons</taxon>
        <taxon>Gunneridae</taxon>
        <taxon>Pentapetalae</taxon>
        <taxon>rosids</taxon>
        <taxon>malvids</taxon>
        <taxon>Malvales</taxon>
        <taxon>Malvaceae</taxon>
        <taxon>Grewioideae</taxon>
        <taxon>Apeibeae</taxon>
        <taxon>Corchorus</taxon>
    </lineage>
</organism>
<dbReference type="EMBL" id="AWUE01018255">
    <property type="protein sequence ID" value="OMO81573.1"/>
    <property type="molecule type" value="Genomic_DNA"/>
</dbReference>
<keyword evidence="3" id="KW-1185">Reference proteome</keyword>
<dbReference type="OrthoDB" id="689590at2759"/>